<feature type="region of interest" description="Disordered" evidence="1">
    <location>
        <begin position="1"/>
        <end position="56"/>
    </location>
</feature>
<gene>
    <name evidence="3" type="ORF">OH76DRAFT_1350133</name>
</gene>
<feature type="compositionally biased region" description="Low complexity" evidence="1">
    <location>
        <begin position="1"/>
        <end position="18"/>
    </location>
</feature>
<reference evidence="3 4" key="1">
    <citation type="journal article" date="2018" name="Biotechnol. Biofuels">
        <title>Integrative visual omics of the white-rot fungus Polyporus brumalis exposes the biotechnological potential of its oxidative enzymes for delignifying raw plant biomass.</title>
        <authorList>
            <person name="Miyauchi S."/>
            <person name="Rancon A."/>
            <person name="Drula E."/>
            <person name="Hage H."/>
            <person name="Chaduli D."/>
            <person name="Favel A."/>
            <person name="Grisel S."/>
            <person name="Henrissat B."/>
            <person name="Herpoel-Gimbert I."/>
            <person name="Ruiz-Duenas F.J."/>
            <person name="Chevret D."/>
            <person name="Hainaut M."/>
            <person name="Lin J."/>
            <person name="Wang M."/>
            <person name="Pangilinan J."/>
            <person name="Lipzen A."/>
            <person name="Lesage-Meessen L."/>
            <person name="Navarro D."/>
            <person name="Riley R."/>
            <person name="Grigoriev I.V."/>
            <person name="Zhou S."/>
            <person name="Raouche S."/>
            <person name="Rosso M.N."/>
        </authorList>
    </citation>
    <scope>NUCLEOTIDE SEQUENCE [LARGE SCALE GENOMIC DNA]</scope>
    <source>
        <strain evidence="3 4">BRFM 1820</strain>
    </source>
</reference>
<dbReference type="SUPFAM" id="SSF56112">
    <property type="entry name" value="Protein kinase-like (PK-like)"/>
    <property type="match status" value="1"/>
</dbReference>
<dbReference type="OrthoDB" id="2742759at2759"/>
<evidence type="ECO:0000313" key="3">
    <source>
        <dbReference type="EMBL" id="RDX49874.1"/>
    </source>
</evidence>
<accession>A0A371DBF4</accession>
<dbReference type="InterPro" id="IPR040976">
    <property type="entry name" value="Pkinase_fungal"/>
</dbReference>
<feature type="region of interest" description="Disordered" evidence="1">
    <location>
        <begin position="775"/>
        <end position="897"/>
    </location>
</feature>
<dbReference type="PANTHER" id="PTHR38248:SF2">
    <property type="entry name" value="FUNK1 11"/>
    <property type="match status" value="1"/>
</dbReference>
<dbReference type="AlphaFoldDB" id="A0A371DBF4"/>
<feature type="non-terminal residue" evidence="3">
    <location>
        <position position="1"/>
    </location>
</feature>
<dbReference type="EMBL" id="KZ857402">
    <property type="protein sequence ID" value="RDX49874.1"/>
    <property type="molecule type" value="Genomic_DNA"/>
</dbReference>
<name>A0A371DBF4_9APHY</name>
<dbReference type="Pfam" id="PF17667">
    <property type="entry name" value="Pkinase_fungal"/>
    <property type="match status" value="1"/>
</dbReference>
<feature type="compositionally biased region" description="Polar residues" evidence="1">
    <location>
        <begin position="44"/>
        <end position="53"/>
    </location>
</feature>
<feature type="domain" description="Fungal-type protein kinase" evidence="2">
    <location>
        <begin position="235"/>
        <end position="629"/>
    </location>
</feature>
<sequence>PSPVPSGSSSSSYLSAPSQGLLAEPSSEQSSTGPWDVPIPKVSMTETSGQTYGCDNKTAEDHYRRLGRESMKSFLGPMPTDAFLDKFLRRDQVDLSKRPSHARAFEKVPKLGSTEQRIYKPLTDALNFHSTIDDVQRCPNFTFWDTSVYADQSGPGGATGSVKPDICCYPDAFLSRVGHPKSKPSARPAHMGYVAFWFEIKATEGQDFFTDPPDTIRDRDIWQFVLKDRSGIARTDAIRDLGQAVNYAAEASKRQHRHCCFSVSLSGTSARFIRWDRAGAIVSKKFDIHERPELLCDFVWCFAHISDADRGYDLTVGPATDAEEAIFHRKITAHICTQVDVQNDASELGRLLEEHSQKGSVTSIHLPESAAPHANVNKGRRLLVSRPMVVPMSVAGRGTRTYWAYDQSIDQVVCLKDTWCYDMFPHREGDVINHLISQGVENVPPVVYHGDVPQVVEVWNESNELRIRYSGVQTTITQEYLHQDWVCGRQVMNMSRIVIAKRYHYRMVLGVAGYTLLRLRGTAELLHAGYDAFLGDVCCAASKQAHEKAHRLHRDITPGNIILVNHKVAVSQSAPRKGYLVDWDLSRDTEHAGPREEHEVSQLAQYRALFVKLHTVQHDMESILYVVLYCALLWCPHSGDGVTLRNIMQAMFDYFQLVADGKPRGGAGKLENMEHRSHTSTLGWQSRALQSWLTRVMDLHHPSQSTYPHRYSRPSGSGSVPAVSNAWTPDALDLLWRDILTNQEASTLSYIDRIDNIARYSEDFHQLVPYSALALPNQPTHASPKRKRADSQDVEDAPDSKHARYSPQVEAPDDASVATEEHTGFDLPPSSICGSDIGRSITSHSIEGEQRNSQKETSGGPTRGRIRSGGSDWTVRDFEDKGKSREEDLNGRRQSVA</sequence>
<evidence type="ECO:0000259" key="2">
    <source>
        <dbReference type="Pfam" id="PF17667"/>
    </source>
</evidence>
<keyword evidence="4" id="KW-1185">Reference proteome</keyword>
<evidence type="ECO:0000256" key="1">
    <source>
        <dbReference type="SAM" id="MobiDB-lite"/>
    </source>
</evidence>
<dbReference type="Gene3D" id="1.10.510.10">
    <property type="entry name" value="Transferase(Phosphotransferase) domain 1"/>
    <property type="match status" value="1"/>
</dbReference>
<dbReference type="Proteomes" id="UP000256964">
    <property type="component" value="Unassembled WGS sequence"/>
</dbReference>
<dbReference type="PANTHER" id="PTHR38248">
    <property type="entry name" value="FUNK1 6"/>
    <property type="match status" value="1"/>
</dbReference>
<evidence type="ECO:0000313" key="4">
    <source>
        <dbReference type="Proteomes" id="UP000256964"/>
    </source>
</evidence>
<protein>
    <recommendedName>
        <fullName evidence="2">Fungal-type protein kinase domain-containing protein</fullName>
    </recommendedName>
</protein>
<dbReference type="InterPro" id="IPR011009">
    <property type="entry name" value="Kinase-like_dom_sf"/>
</dbReference>
<organism evidence="3 4">
    <name type="scientific">Lentinus brumalis</name>
    <dbReference type="NCBI Taxonomy" id="2498619"/>
    <lineage>
        <taxon>Eukaryota</taxon>
        <taxon>Fungi</taxon>
        <taxon>Dikarya</taxon>
        <taxon>Basidiomycota</taxon>
        <taxon>Agaricomycotina</taxon>
        <taxon>Agaricomycetes</taxon>
        <taxon>Polyporales</taxon>
        <taxon>Polyporaceae</taxon>
        <taxon>Lentinus</taxon>
    </lineage>
</organism>
<proteinExistence type="predicted"/>
<feature type="compositionally biased region" description="Basic and acidic residues" evidence="1">
    <location>
        <begin position="874"/>
        <end position="891"/>
    </location>
</feature>